<gene>
    <name evidence="1" type="ORF">JK634_18600</name>
</gene>
<comment type="caution">
    <text evidence="1">The sequence shown here is derived from an EMBL/GenBank/DDBJ whole genome shotgun (WGS) entry which is preliminary data.</text>
</comment>
<evidence type="ECO:0000313" key="2">
    <source>
        <dbReference type="Proteomes" id="UP000623681"/>
    </source>
</evidence>
<dbReference type="Proteomes" id="UP000623681">
    <property type="component" value="Unassembled WGS sequence"/>
</dbReference>
<name>A0A937FJR4_9CLOT</name>
<keyword evidence="2" id="KW-1185">Reference proteome</keyword>
<reference evidence="1" key="1">
    <citation type="submission" date="2021-01" db="EMBL/GenBank/DDBJ databases">
        <title>Genome public.</title>
        <authorList>
            <person name="Liu C."/>
            <person name="Sun Q."/>
        </authorList>
    </citation>
    <scope>NUCLEOTIDE SEQUENCE</scope>
    <source>
        <strain evidence="1">YIM B02565</strain>
    </source>
</reference>
<evidence type="ECO:0000313" key="1">
    <source>
        <dbReference type="EMBL" id="MBL4933797.1"/>
    </source>
</evidence>
<organism evidence="1 2">
    <name type="scientific">Clostridium paridis</name>
    <dbReference type="NCBI Taxonomy" id="2803863"/>
    <lineage>
        <taxon>Bacteria</taxon>
        <taxon>Bacillati</taxon>
        <taxon>Bacillota</taxon>
        <taxon>Clostridia</taxon>
        <taxon>Eubacteriales</taxon>
        <taxon>Clostridiaceae</taxon>
        <taxon>Clostridium</taxon>
    </lineage>
</organism>
<proteinExistence type="predicted"/>
<protein>
    <submittedName>
        <fullName evidence="1">Glycosyltransferase</fullName>
    </submittedName>
</protein>
<dbReference type="EMBL" id="JAESWA010000027">
    <property type="protein sequence ID" value="MBL4933797.1"/>
    <property type="molecule type" value="Genomic_DNA"/>
</dbReference>
<dbReference type="RefSeq" id="WP_202769251.1">
    <property type="nucleotide sequence ID" value="NZ_JAESWA010000027.1"/>
</dbReference>
<accession>A0A937FJR4</accession>
<dbReference type="AlphaFoldDB" id="A0A937FJR4"/>
<sequence>MKKILSKILLVLFLIQVIAPLKVYGVDKKIENSYSEKGCITQEVQRKLWEEHVQWTRSYIVSALANLDDKEIVLQRLLKNQDDIGNSIKPYYGEKAGNSLAVLLKEHISLAGQVLEAAKNGKKDDLEKYNKLWYENADKISSFMSKANPTWDENFIKDMLYKHLGFVTDQVLARLNKDWNLDIISYDKGQNHMLMFADIISKGIIKQFPDKFK</sequence>